<dbReference type="Proteomes" id="UP000576792">
    <property type="component" value="Unassembled WGS sequence"/>
</dbReference>
<organism evidence="2 3">
    <name type="scientific">Brevibacterium marinum</name>
    <dbReference type="NCBI Taxonomy" id="418643"/>
    <lineage>
        <taxon>Bacteria</taxon>
        <taxon>Bacillati</taxon>
        <taxon>Actinomycetota</taxon>
        <taxon>Actinomycetes</taxon>
        <taxon>Micrococcales</taxon>
        <taxon>Brevibacteriaceae</taxon>
        <taxon>Brevibacterium</taxon>
    </lineage>
</organism>
<dbReference type="Pfam" id="PF26354">
    <property type="entry name" value="DMF_alpha"/>
    <property type="match status" value="1"/>
</dbReference>
<dbReference type="RefSeq" id="WP_167949179.1">
    <property type="nucleotide sequence ID" value="NZ_BAAAPQ010000026.1"/>
</dbReference>
<evidence type="ECO:0000313" key="3">
    <source>
        <dbReference type="Proteomes" id="UP000576792"/>
    </source>
</evidence>
<comment type="caution">
    <text evidence="2">The sequence shown here is derived from an EMBL/GenBank/DDBJ whole genome shotgun (WGS) entry which is preliminary data.</text>
</comment>
<reference evidence="2 3" key="1">
    <citation type="submission" date="2020-03" db="EMBL/GenBank/DDBJ databases">
        <title>Sequencing the genomes of 1000 actinobacteria strains.</title>
        <authorList>
            <person name="Klenk H.-P."/>
        </authorList>
    </citation>
    <scope>NUCLEOTIDE SEQUENCE [LARGE SCALE GENOMIC DNA]</scope>
    <source>
        <strain evidence="2 3">DSM 18964</strain>
    </source>
</reference>
<accession>A0A846RUE1</accession>
<evidence type="ECO:0000259" key="1">
    <source>
        <dbReference type="Pfam" id="PF26354"/>
    </source>
</evidence>
<keyword evidence="3" id="KW-1185">Reference proteome</keyword>
<proteinExistence type="predicted"/>
<feature type="domain" description="N,N-dimethylformamidase alpha subunit" evidence="1">
    <location>
        <begin position="16"/>
        <end position="123"/>
    </location>
</feature>
<sequence length="133" mass="15917">MPYTSPEQLRDHNDDWLDYYYLRRGRDILNMIDEELIDEHRKNPEQSETYHSAKLHEVLNYFRALPVLGKTFAYAEVPYQRYRLGVVTERGKEARWVDDGVYASEQEAVHGILKYRIEELRQRLEAANGKEIR</sequence>
<evidence type="ECO:0000313" key="2">
    <source>
        <dbReference type="EMBL" id="NJC55095.1"/>
    </source>
</evidence>
<protein>
    <recommendedName>
        <fullName evidence="1">N,N-dimethylformamidase alpha subunit domain-containing protein</fullName>
    </recommendedName>
</protein>
<dbReference type="EMBL" id="JAATJN010000001">
    <property type="protein sequence ID" value="NJC55095.1"/>
    <property type="molecule type" value="Genomic_DNA"/>
</dbReference>
<name>A0A846RUE1_9MICO</name>
<gene>
    <name evidence="2" type="ORF">BKA07_000130</name>
</gene>
<dbReference type="AlphaFoldDB" id="A0A846RUE1"/>
<dbReference type="InterPro" id="IPR058713">
    <property type="entry name" value="DMF_alpha_dom"/>
</dbReference>